<evidence type="ECO:0000313" key="2">
    <source>
        <dbReference type="Proteomes" id="UP000564496"/>
    </source>
</evidence>
<proteinExistence type="predicted"/>
<comment type="caution">
    <text evidence="1">The sequence shown here is derived from an EMBL/GenBank/DDBJ whole genome shotgun (WGS) entry which is preliminary data.</text>
</comment>
<reference evidence="1 2" key="1">
    <citation type="submission" date="2020-07" db="EMBL/GenBank/DDBJ databases">
        <title>Sequencing the genomes of 1000 actinobacteria strains.</title>
        <authorList>
            <person name="Klenk H.-P."/>
        </authorList>
    </citation>
    <scope>NUCLEOTIDE SEQUENCE [LARGE SCALE GENOMIC DNA]</scope>
    <source>
        <strain evidence="1 2">DSM 26487</strain>
    </source>
</reference>
<keyword evidence="2" id="KW-1185">Reference proteome</keyword>
<sequence length="94" mass="10424">MEVVHLPARGRELDETFRPVAVHHTDTGLTRHLERGEEIVLTDLGGDFHSAKVLLIDEGPVYHFFIGARLSVDEAVGRMGALPIQSRPIRSRSA</sequence>
<protein>
    <submittedName>
        <fullName evidence="1">Uncharacterized protein</fullName>
    </submittedName>
</protein>
<dbReference type="Proteomes" id="UP000564496">
    <property type="component" value="Unassembled WGS sequence"/>
</dbReference>
<gene>
    <name evidence="1" type="ORF">BJ988_005510</name>
</gene>
<dbReference type="AlphaFoldDB" id="A0A7Z0DSW7"/>
<evidence type="ECO:0000313" key="1">
    <source>
        <dbReference type="EMBL" id="NYI80862.1"/>
    </source>
</evidence>
<dbReference type="RefSeq" id="WP_179661008.1">
    <property type="nucleotide sequence ID" value="NZ_JACBZR010000001.1"/>
</dbReference>
<name>A0A7Z0DSW7_9ACTN</name>
<accession>A0A7Z0DSW7</accession>
<dbReference type="EMBL" id="JACBZR010000001">
    <property type="protein sequence ID" value="NYI80862.1"/>
    <property type="molecule type" value="Genomic_DNA"/>
</dbReference>
<organism evidence="1 2">
    <name type="scientific">Nocardioides panzhihuensis</name>
    <dbReference type="NCBI Taxonomy" id="860243"/>
    <lineage>
        <taxon>Bacteria</taxon>
        <taxon>Bacillati</taxon>
        <taxon>Actinomycetota</taxon>
        <taxon>Actinomycetes</taxon>
        <taxon>Propionibacteriales</taxon>
        <taxon>Nocardioidaceae</taxon>
        <taxon>Nocardioides</taxon>
    </lineage>
</organism>